<proteinExistence type="predicted"/>
<keyword evidence="1" id="KW-0812">Transmembrane</keyword>
<accession>A0A8H3P574</accession>
<protein>
    <submittedName>
        <fullName evidence="2">Uncharacterized protein</fullName>
    </submittedName>
</protein>
<dbReference type="EMBL" id="BLKC01000058">
    <property type="protein sequence ID" value="GFF44460.1"/>
    <property type="molecule type" value="Genomic_DNA"/>
</dbReference>
<sequence length="107" mass="12437">MPSQRPSFGAYMTLSTRSLLCKFSFIYNYRRERSENNTKIRSGICAAGGPIAYYLFCYYYQGLDKATSRRRCSDATIILGAYLLKYVLQYFALRSRRAPERWIGGKK</sequence>
<comment type="caution">
    <text evidence="2">The sequence shown here is derived from an EMBL/GenBank/DDBJ whole genome shotgun (WGS) entry which is preliminary data.</text>
</comment>
<evidence type="ECO:0000313" key="2">
    <source>
        <dbReference type="EMBL" id="GFF44460.1"/>
    </source>
</evidence>
<keyword evidence="1" id="KW-1133">Transmembrane helix</keyword>
<dbReference type="AlphaFoldDB" id="A0A8H3P574"/>
<feature type="transmembrane region" description="Helical" evidence="1">
    <location>
        <begin position="73"/>
        <end position="93"/>
    </location>
</feature>
<keyword evidence="1" id="KW-0472">Membrane</keyword>
<reference evidence="2 3" key="1">
    <citation type="submission" date="2020-01" db="EMBL/GenBank/DDBJ databases">
        <title>Draft genome sequence of Aspergillus udagawae IFM 46972.</title>
        <authorList>
            <person name="Takahashi H."/>
            <person name="Yaguchi T."/>
        </authorList>
    </citation>
    <scope>NUCLEOTIDE SEQUENCE [LARGE SCALE GENOMIC DNA]</scope>
    <source>
        <strain evidence="2 3">IFM 46972</strain>
    </source>
</reference>
<feature type="transmembrane region" description="Helical" evidence="1">
    <location>
        <begin position="40"/>
        <end position="61"/>
    </location>
</feature>
<dbReference type="Proteomes" id="UP000465221">
    <property type="component" value="Unassembled WGS sequence"/>
</dbReference>
<organism evidence="2 3">
    <name type="scientific">Aspergillus udagawae</name>
    <dbReference type="NCBI Taxonomy" id="91492"/>
    <lineage>
        <taxon>Eukaryota</taxon>
        <taxon>Fungi</taxon>
        <taxon>Dikarya</taxon>
        <taxon>Ascomycota</taxon>
        <taxon>Pezizomycotina</taxon>
        <taxon>Eurotiomycetes</taxon>
        <taxon>Eurotiomycetidae</taxon>
        <taxon>Eurotiales</taxon>
        <taxon>Aspergillaceae</taxon>
        <taxon>Aspergillus</taxon>
        <taxon>Aspergillus subgen. Fumigati</taxon>
    </lineage>
</organism>
<name>A0A8H3P574_9EURO</name>
<gene>
    <name evidence="2" type="ORF">IFM46972_07554</name>
</gene>
<evidence type="ECO:0000256" key="1">
    <source>
        <dbReference type="SAM" id="Phobius"/>
    </source>
</evidence>
<evidence type="ECO:0000313" key="3">
    <source>
        <dbReference type="Proteomes" id="UP000465221"/>
    </source>
</evidence>